<accession>A0A3P6S9S6</accession>
<reference evidence="1 2" key="1">
    <citation type="submission" date="2018-11" db="EMBL/GenBank/DDBJ databases">
        <authorList>
            <consortium name="Pathogen Informatics"/>
        </authorList>
    </citation>
    <scope>NUCLEOTIDE SEQUENCE [LARGE SCALE GENOMIC DNA]</scope>
</reference>
<evidence type="ECO:0000313" key="2">
    <source>
        <dbReference type="Proteomes" id="UP000271889"/>
    </source>
</evidence>
<protein>
    <submittedName>
        <fullName evidence="1">Uncharacterized protein</fullName>
    </submittedName>
</protein>
<keyword evidence="2" id="KW-1185">Reference proteome</keyword>
<dbReference type="EMBL" id="UYRV01022937">
    <property type="protein sequence ID" value="VDK72702.1"/>
    <property type="molecule type" value="Genomic_DNA"/>
</dbReference>
<name>A0A3P6S9S6_CYLGO</name>
<sequence length="220" mass="25136">CSSSVRLPPWFQPFYNDTFDNQLYVYDAVAKFDAATSQTKYGKSGTHTTATSTSIMDGFGNVTDLMMESTTFYRSQRDEESQTLPVPLCTLQKVNKTAILVRADVFLEDLVILRHTCMAIERIKDKAARLFYEVVHASVRNPEATLQPTINHWLTIFDKIGTMTWGDAEKRNAVMPRYTRKMILKADDTLTIGEGTMSAHLQVADHYRVVCMHRVWRRAL</sequence>
<dbReference type="AlphaFoldDB" id="A0A3P6S9S6"/>
<evidence type="ECO:0000313" key="1">
    <source>
        <dbReference type="EMBL" id="VDK72702.1"/>
    </source>
</evidence>
<feature type="non-terminal residue" evidence="1">
    <location>
        <position position="1"/>
    </location>
</feature>
<organism evidence="1 2">
    <name type="scientific">Cylicostephanus goldi</name>
    <name type="common">Nematode worm</name>
    <dbReference type="NCBI Taxonomy" id="71465"/>
    <lineage>
        <taxon>Eukaryota</taxon>
        <taxon>Metazoa</taxon>
        <taxon>Ecdysozoa</taxon>
        <taxon>Nematoda</taxon>
        <taxon>Chromadorea</taxon>
        <taxon>Rhabditida</taxon>
        <taxon>Rhabditina</taxon>
        <taxon>Rhabditomorpha</taxon>
        <taxon>Strongyloidea</taxon>
        <taxon>Strongylidae</taxon>
        <taxon>Cylicostephanus</taxon>
    </lineage>
</organism>
<gene>
    <name evidence="1" type="ORF">CGOC_LOCUS6857</name>
</gene>
<proteinExistence type="predicted"/>
<dbReference type="Proteomes" id="UP000271889">
    <property type="component" value="Unassembled WGS sequence"/>
</dbReference>